<evidence type="ECO:0000313" key="5">
    <source>
        <dbReference type="Proteomes" id="UP000280960"/>
    </source>
</evidence>
<keyword evidence="5" id="KW-1185">Reference proteome</keyword>
<organism evidence="4 5">
    <name type="scientific">Biomaibacter acetigenes</name>
    <dbReference type="NCBI Taxonomy" id="2316383"/>
    <lineage>
        <taxon>Bacteria</taxon>
        <taxon>Bacillati</taxon>
        <taxon>Bacillota</taxon>
        <taxon>Clostridia</taxon>
        <taxon>Thermosediminibacterales</taxon>
        <taxon>Tepidanaerobacteraceae</taxon>
        <taxon>Biomaibacter</taxon>
    </lineage>
</organism>
<gene>
    <name evidence="4" type="ORF">D2962_04020</name>
</gene>
<dbReference type="AlphaFoldDB" id="A0A3G2R3B2"/>
<feature type="transmembrane region" description="Helical" evidence="2">
    <location>
        <begin position="12"/>
        <end position="31"/>
    </location>
</feature>
<keyword evidence="2" id="KW-1133">Transmembrane helix</keyword>
<name>A0A3G2R3B2_9FIRM</name>
<proteinExistence type="predicted"/>
<dbReference type="Proteomes" id="UP000280960">
    <property type="component" value="Chromosome"/>
</dbReference>
<dbReference type="EMBL" id="CP033169">
    <property type="protein sequence ID" value="AYO29882.1"/>
    <property type="molecule type" value="Genomic_DNA"/>
</dbReference>
<evidence type="ECO:0000256" key="1">
    <source>
        <dbReference type="SAM" id="Coils"/>
    </source>
</evidence>
<sequence length="151" mass="17308">MNLSRGFKVVSASVMLGFVAGASLMALLYSVRMDKIFLERTRLSIELEKQSEELDRLKKNLSQKRWSVINDITLHLSSTEKDEHALLKTKQLCMDILKDLIGKNLDKTDPMLVYHMLNSRSFNVNDTTYVVKVDFIIMAEHLEVFATAVKK</sequence>
<keyword evidence="2" id="KW-0472">Membrane</keyword>
<accession>A0A3G2R3B2</accession>
<dbReference type="InterPro" id="IPR058620">
    <property type="entry name" value="YtrI_C"/>
</dbReference>
<dbReference type="RefSeq" id="WP_120765325.1">
    <property type="nucleotide sequence ID" value="NZ_CP033169.1"/>
</dbReference>
<keyword evidence="1" id="KW-0175">Coiled coil</keyword>
<evidence type="ECO:0000259" key="3">
    <source>
        <dbReference type="Pfam" id="PF26347"/>
    </source>
</evidence>
<evidence type="ECO:0000313" key="4">
    <source>
        <dbReference type="EMBL" id="AYO29882.1"/>
    </source>
</evidence>
<protein>
    <recommendedName>
        <fullName evidence="3">Sporulation membrane protein YtrI C-terminal domain-containing protein</fullName>
    </recommendedName>
</protein>
<dbReference type="Pfam" id="PF26347">
    <property type="entry name" value="YtrI_sporulation"/>
    <property type="match status" value="1"/>
</dbReference>
<dbReference type="KEGG" id="bacg:D2962_04020"/>
<evidence type="ECO:0000256" key="2">
    <source>
        <dbReference type="SAM" id="Phobius"/>
    </source>
</evidence>
<reference evidence="4 5" key="1">
    <citation type="submission" date="2018-10" db="EMBL/GenBank/DDBJ databases">
        <authorList>
            <person name="Zhang X."/>
        </authorList>
    </citation>
    <scope>NUCLEOTIDE SEQUENCE [LARGE SCALE GENOMIC DNA]</scope>
    <source>
        <strain evidence="4 5">SK-G1</strain>
    </source>
</reference>
<keyword evidence="2" id="KW-0812">Transmembrane</keyword>
<feature type="coiled-coil region" evidence="1">
    <location>
        <begin position="40"/>
        <end position="67"/>
    </location>
</feature>
<feature type="domain" description="Sporulation membrane protein YtrI C-terminal" evidence="3">
    <location>
        <begin position="71"/>
        <end position="148"/>
    </location>
</feature>